<keyword evidence="10" id="KW-1185">Reference proteome</keyword>
<gene>
    <name evidence="9" type="ORF">FJ693_12560</name>
</gene>
<dbReference type="PANTHER" id="PTHR30465:SF0">
    <property type="entry name" value="OLIGOPEPTIDE TRANSPORT SYSTEM PERMEASE PROTEIN APPB"/>
    <property type="match status" value="1"/>
</dbReference>
<dbReference type="AlphaFoldDB" id="A0A552WPI8"/>
<dbReference type="InterPro" id="IPR000515">
    <property type="entry name" value="MetI-like"/>
</dbReference>
<evidence type="ECO:0000256" key="1">
    <source>
        <dbReference type="ARBA" id="ARBA00004651"/>
    </source>
</evidence>
<comment type="caution">
    <text evidence="9">The sequence shown here is derived from an EMBL/GenBank/DDBJ whole genome shotgun (WGS) entry which is preliminary data.</text>
</comment>
<proteinExistence type="inferred from homology"/>
<feature type="transmembrane region" description="Helical" evidence="7">
    <location>
        <begin position="255"/>
        <end position="276"/>
    </location>
</feature>
<comment type="similarity">
    <text evidence="7">Belongs to the binding-protein-dependent transport system permease family.</text>
</comment>
<evidence type="ECO:0000256" key="4">
    <source>
        <dbReference type="ARBA" id="ARBA00022692"/>
    </source>
</evidence>
<feature type="transmembrane region" description="Helical" evidence="7">
    <location>
        <begin position="12"/>
        <end position="31"/>
    </location>
</feature>
<evidence type="ECO:0000256" key="2">
    <source>
        <dbReference type="ARBA" id="ARBA00022448"/>
    </source>
</evidence>
<keyword evidence="3" id="KW-1003">Cell membrane</keyword>
<dbReference type="Proteomes" id="UP000318693">
    <property type="component" value="Unassembled WGS sequence"/>
</dbReference>
<reference evidence="9 10" key="1">
    <citation type="submission" date="2019-07" db="EMBL/GenBank/DDBJ databases">
        <title>Georgenia wutianyii sp. nov. and Georgenia *** sp. nov. isolated from plateau pika (Ochotona curzoniae) in the Qinghai-Tibet plateau of China.</title>
        <authorList>
            <person name="Tian Z."/>
        </authorList>
    </citation>
    <scope>NUCLEOTIDE SEQUENCE [LARGE SCALE GENOMIC DNA]</scope>
    <source>
        <strain evidence="9 10">Z446</strain>
    </source>
</reference>
<dbReference type="CDD" id="cd06261">
    <property type="entry name" value="TM_PBP2"/>
    <property type="match status" value="1"/>
</dbReference>
<evidence type="ECO:0000313" key="10">
    <source>
        <dbReference type="Proteomes" id="UP000318693"/>
    </source>
</evidence>
<feature type="transmembrane region" description="Helical" evidence="7">
    <location>
        <begin position="296"/>
        <end position="320"/>
    </location>
</feature>
<evidence type="ECO:0000256" key="5">
    <source>
        <dbReference type="ARBA" id="ARBA00022989"/>
    </source>
</evidence>
<feature type="domain" description="ABC transmembrane type-1" evidence="8">
    <location>
        <begin position="98"/>
        <end position="317"/>
    </location>
</feature>
<evidence type="ECO:0000259" key="8">
    <source>
        <dbReference type="PROSITE" id="PS50928"/>
    </source>
</evidence>
<dbReference type="Pfam" id="PF00528">
    <property type="entry name" value="BPD_transp_1"/>
    <property type="match status" value="1"/>
</dbReference>
<dbReference type="Gene3D" id="1.10.3720.10">
    <property type="entry name" value="MetI-like"/>
    <property type="match status" value="1"/>
</dbReference>
<evidence type="ECO:0000256" key="7">
    <source>
        <dbReference type="RuleBase" id="RU363032"/>
    </source>
</evidence>
<keyword evidence="5 7" id="KW-1133">Transmembrane helix</keyword>
<keyword evidence="2 7" id="KW-0813">Transport</keyword>
<accession>A0A552WPI8</accession>
<dbReference type="GO" id="GO:0055085">
    <property type="term" value="P:transmembrane transport"/>
    <property type="evidence" value="ECO:0007669"/>
    <property type="project" value="InterPro"/>
</dbReference>
<evidence type="ECO:0000313" key="9">
    <source>
        <dbReference type="EMBL" id="TRW44665.1"/>
    </source>
</evidence>
<dbReference type="GO" id="GO:0005886">
    <property type="term" value="C:plasma membrane"/>
    <property type="evidence" value="ECO:0007669"/>
    <property type="project" value="UniProtKB-SubCell"/>
</dbReference>
<dbReference type="RefSeq" id="WP_143418862.1">
    <property type="nucleotide sequence ID" value="NZ_VJXR01000038.1"/>
</dbReference>
<keyword evidence="4 7" id="KW-0812">Transmembrane</keyword>
<feature type="transmembrane region" description="Helical" evidence="7">
    <location>
        <begin position="104"/>
        <end position="125"/>
    </location>
</feature>
<dbReference type="PROSITE" id="PS50928">
    <property type="entry name" value="ABC_TM1"/>
    <property type="match status" value="1"/>
</dbReference>
<dbReference type="InterPro" id="IPR035906">
    <property type="entry name" value="MetI-like_sf"/>
</dbReference>
<organism evidence="9 10">
    <name type="scientific">Georgenia yuyongxinii</name>
    <dbReference type="NCBI Taxonomy" id="2589797"/>
    <lineage>
        <taxon>Bacteria</taxon>
        <taxon>Bacillati</taxon>
        <taxon>Actinomycetota</taxon>
        <taxon>Actinomycetes</taxon>
        <taxon>Micrococcales</taxon>
        <taxon>Bogoriellaceae</taxon>
        <taxon>Georgenia</taxon>
    </lineage>
</organism>
<dbReference type="PANTHER" id="PTHR30465">
    <property type="entry name" value="INNER MEMBRANE ABC TRANSPORTER"/>
    <property type="match status" value="1"/>
</dbReference>
<evidence type="ECO:0000256" key="3">
    <source>
        <dbReference type="ARBA" id="ARBA00022475"/>
    </source>
</evidence>
<protein>
    <submittedName>
        <fullName evidence="9">ABC transporter permease</fullName>
    </submittedName>
</protein>
<evidence type="ECO:0000256" key="6">
    <source>
        <dbReference type="ARBA" id="ARBA00023136"/>
    </source>
</evidence>
<comment type="subcellular location">
    <subcellularLocation>
        <location evidence="1 7">Cell membrane</location>
        <topology evidence="1 7">Multi-pass membrane protein</topology>
    </subcellularLocation>
</comment>
<feature type="transmembrane region" description="Helical" evidence="7">
    <location>
        <begin position="137"/>
        <end position="159"/>
    </location>
</feature>
<dbReference type="EMBL" id="VJXR01000038">
    <property type="protein sequence ID" value="TRW44665.1"/>
    <property type="molecule type" value="Genomic_DNA"/>
</dbReference>
<dbReference type="SUPFAM" id="SSF161098">
    <property type="entry name" value="MetI-like"/>
    <property type="match status" value="1"/>
</dbReference>
<keyword evidence="6 7" id="KW-0472">Membrane</keyword>
<sequence>MYRYLARRLAGYAVLLFVAVSLTYLLAATALDPRSLYELRNPPLEPAAIEASLAAYNLSDAVPLAERYRTWLTGIVTDWDWGRTPSGASVNEQIGGRIWVSLRLVTLGSVLGTLAGVALGTWSAVRQHKAGDRLVTVAALVVISTPTLVLAVVLQIVAVQVNRATGVQIFEFLGESGAHGDGALAAFGDRLQHLVLPTLTLAAGQAAFFSRVQRGLVLDTLGESYVRAARAKGLRRSVAVRRHALRTALVPTGTYFAYTVATLVLGAAFVEAVYGWHGMGVYGVGAIAGHDVHATVAVAAFGAACVLAGALLADLLTAALDPRVRVR</sequence>
<name>A0A552WPI8_9MICO</name>